<name>X0XD44_9ZZZZ</name>
<reference evidence="1" key="1">
    <citation type="journal article" date="2014" name="Front. Microbiol.">
        <title>High frequency of phylogenetically diverse reductive dehalogenase-homologous genes in deep subseafloor sedimentary metagenomes.</title>
        <authorList>
            <person name="Kawai M."/>
            <person name="Futagami T."/>
            <person name="Toyoda A."/>
            <person name="Takaki Y."/>
            <person name="Nishi S."/>
            <person name="Hori S."/>
            <person name="Arai W."/>
            <person name="Tsubouchi T."/>
            <person name="Morono Y."/>
            <person name="Uchiyama I."/>
            <person name="Ito T."/>
            <person name="Fujiyama A."/>
            <person name="Inagaki F."/>
            <person name="Takami H."/>
        </authorList>
    </citation>
    <scope>NUCLEOTIDE SEQUENCE</scope>
    <source>
        <strain evidence="1">Expedition CK06-06</strain>
    </source>
</reference>
<accession>X0XD44</accession>
<protein>
    <submittedName>
        <fullName evidence="1">Uncharacterized protein</fullName>
    </submittedName>
</protein>
<dbReference type="EMBL" id="BARS01042967">
    <property type="protein sequence ID" value="GAG34568.1"/>
    <property type="molecule type" value="Genomic_DNA"/>
</dbReference>
<proteinExistence type="predicted"/>
<comment type="caution">
    <text evidence="1">The sequence shown here is derived from an EMBL/GenBank/DDBJ whole genome shotgun (WGS) entry which is preliminary data.</text>
</comment>
<organism evidence="1">
    <name type="scientific">marine sediment metagenome</name>
    <dbReference type="NCBI Taxonomy" id="412755"/>
    <lineage>
        <taxon>unclassified sequences</taxon>
        <taxon>metagenomes</taxon>
        <taxon>ecological metagenomes</taxon>
    </lineage>
</organism>
<feature type="non-terminal residue" evidence="1">
    <location>
        <position position="1"/>
    </location>
</feature>
<gene>
    <name evidence="1" type="ORF">S01H1_65117</name>
</gene>
<dbReference type="AlphaFoldDB" id="X0XD44"/>
<evidence type="ECO:0000313" key="1">
    <source>
        <dbReference type="EMBL" id="GAG34568.1"/>
    </source>
</evidence>
<sequence>DEAGGLAQDAAGSFEHLRASFTNTTDRLKKGLVPAFDDLSESMATNMDLKNSYMDAINNMTEAQKSELMAMAATEYGMIDMATQLMVLEDLENQTSGAIDSATRSYIAQGMAIADTTSSLGEYVSSYAGVFSIIDSVGSALQSYNDKQDETIAKRDETLESIAQLTAEYGADSQAVTDMTEKLNGYNAKLDESTEKYEMDTNRRILKRAEEMLAADGLTTTEELALLARGKAMGIYTEEYIREAQREGRIS</sequence>
<feature type="non-terminal residue" evidence="1">
    <location>
        <position position="251"/>
    </location>
</feature>